<dbReference type="OrthoDB" id="1747274at2759"/>
<evidence type="ECO:0000313" key="4">
    <source>
        <dbReference type="Proteomes" id="UP000054560"/>
    </source>
</evidence>
<protein>
    <recommendedName>
        <fullName evidence="2">UmuC domain-containing protein</fullName>
    </recommendedName>
</protein>
<dbReference type="FunFam" id="1.10.150.810:FF:000003">
    <property type="entry name" value="DNA polymerase kappa subunit"/>
    <property type="match status" value="1"/>
</dbReference>
<feature type="compositionally biased region" description="Basic and acidic residues" evidence="1">
    <location>
        <begin position="66"/>
        <end position="88"/>
    </location>
</feature>
<feature type="region of interest" description="Disordered" evidence="1">
    <location>
        <begin position="1"/>
        <end position="88"/>
    </location>
</feature>
<dbReference type="PANTHER" id="PTHR11076:SF33">
    <property type="entry name" value="DNA POLYMERASE KAPPA"/>
    <property type="match status" value="1"/>
</dbReference>
<gene>
    <name evidence="3" type="ORF">SARC_07609</name>
</gene>
<dbReference type="InterPro" id="IPR043502">
    <property type="entry name" value="DNA/RNA_pol_sf"/>
</dbReference>
<dbReference type="SUPFAM" id="SSF56672">
    <property type="entry name" value="DNA/RNA polymerases"/>
    <property type="match status" value="1"/>
</dbReference>
<dbReference type="GO" id="GO:0003887">
    <property type="term" value="F:DNA-directed DNA polymerase activity"/>
    <property type="evidence" value="ECO:0007669"/>
    <property type="project" value="TreeGrafter"/>
</dbReference>
<dbReference type="InterPro" id="IPR050116">
    <property type="entry name" value="DNA_polymerase-Y"/>
</dbReference>
<feature type="compositionally biased region" description="Basic and acidic residues" evidence="1">
    <location>
        <begin position="27"/>
        <end position="56"/>
    </location>
</feature>
<dbReference type="AlphaFoldDB" id="A0A0L0FT81"/>
<dbReference type="RefSeq" id="XP_014153917.1">
    <property type="nucleotide sequence ID" value="XM_014298442.1"/>
</dbReference>
<evidence type="ECO:0000313" key="3">
    <source>
        <dbReference type="EMBL" id="KNC80015.1"/>
    </source>
</evidence>
<dbReference type="InterPro" id="IPR043128">
    <property type="entry name" value="Rev_trsase/Diguanyl_cyclase"/>
</dbReference>
<dbReference type="GO" id="GO:0006281">
    <property type="term" value="P:DNA repair"/>
    <property type="evidence" value="ECO:0007669"/>
    <property type="project" value="InterPro"/>
</dbReference>
<organism evidence="3 4">
    <name type="scientific">Sphaeroforma arctica JP610</name>
    <dbReference type="NCBI Taxonomy" id="667725"/>
    <lineage>
        <taxon>Eukaryota</taxon>
        <taxon>Ichthyosporea</taxon>
        <taxon>Ichthyophonida</taxon>
        <taxon>Sphaeroforma</taxon>
    </lineage>
</organism>
<evidence type="ECO:0000256" key="1">
    <source>
        <dbReference type="SAM" id="MobiDB-lite"/>
    </source>
</evidence>
<evidence type="ECO:0000259" key="2">
    <source>
        <dbReference type="PROSITE" id="PS50173"/>
    </source>
</evidence>
<dbReference type="Gene3D" id="1.10.150.810">
    <property type="match status" value="1"/>
</dbReference>
<dbReference type="Pfam" id="PF00817">
    <property type="entry name" value="IMS"/>
    <property type="match status" value="1"/>
</dbReference>
<dbReference type="EMBL" id="KQ242209">
    <property type="protein sequence ID" value="KNC80015.1"/>
    <property type="molecule type" value="Genomic_DNA"/>
</dbReference>
<proteinExistence type="predicted"/>
<dbReference type="GeneID" id="25908113"/>
<keyword evidence="4" id="KW-1185">Reference proteome</keyword>
<accession>A0A0L0FT81</accession>
<reference evidence="3 4" key="1">
    <citation type="submission" date="2011-02" db="EMBL/GenBank/DDBJ databases">
        <title>The Genome Sequence of Sphaeroforma arctica JP610.</title>
        <authorList>
            <consortium name="The Broad Institute Genome Sequencing Platform"/>
            <person name="Russ C."/>
            <person name="Cuomo C."/>
            <person name="Young S.K."/>
            <person name="Zeng Q."/>
            <person name="Gargeya S."/>
            <person name="Alvarado L."/>
            <person name="Berlin A."/>
            <person name="Chapman S.B."/>
            <person name="Chen Z."/>
            <person name="Freedman E."/>
            <person name="Gellesch M."/>
            <person name="Goldberg J."/>
            <person name="Griggs A."/>
            <person name="Gujja S."/>
            <person name="Heilman E."/>
            <person name="Heiman D."/>
            <person name="Howarth C."/>
            <person name="Mehta T."/>
            <person name="Neiman D."/>
            <person name="Pearson M."/>
            <person name="Roberts A."/>
            <person name="Saif S."/>
            <person name="Shea T."/>
            <person name="Shenoy N."/>
            <person name="Sisk P."/>
            <person name="Stolte C."/>
            <person name="Sykes S."/>
            <person name="White J."/>
            <person name="Yandava C."/>
            <person name="Burger G."/>
            <person name="Gray M.W."/>
            <person name="Holland P.W.H."/>
            <person name="King N."/>
            <person name="Lang F.B.F."/>
            <person name="Roger A.J."/>
            <person name="Ruiz-Trillo I."/>
            <person name="Haas B."/>
            <person name="Nusbaum C."/>
            <person name="Birren B."/>
        </authorList>
    </citation>
    <scope>NUCLEOTIDE SEQUENCE [LARGE SCALE GENOMIC DNA]</scope>
    <source>
        <strain evidence="3 4">JP610</strain>
    </source>
</reference>
<dbReference type="GO" id="GO:0005634">
    <property type="term" value="C:nucleus"/>
    <property type="evidence" value="ECO:0007669"/>
    <property type="project" value="TreeGrafter"/>
</dbReference>
<dbReference type="GO" id="GO:0042276">
    <property type="term" value="P:error-prone translesion synthesis"/>
    <property type="evidence" value="ECO:0007669"/>
    <property type="project" value="TreeGrafter"/>
</dbReference>
<dbReference type="PROSITE" id="PS50173">
    <property type="entry name" value="UMUC"/>
    <property type="match status" value="1"/>
</dbReference>
<dbReference type="InterPro" id="IPR001126">
    <property type="entry name" value="UmuC"/>
</dbReference>
<dbReference type="Proteomes" id="UP000054560">
    <property type="component" value="Unassembled WGS sequence"/>
</dbReference>
<name>A0A0L0FT81_9EUKA</name>
<dbReference type="Gene3D" id="3.40.1170.60">
    <property type="match status" value="1"/>
</dbReference>
<dbReference type="STRING" id="667725.A0A0L0FT81"/>
<feature type="domain" description="UmuC" evidence="2">
    <location>
        <begin position="182"/>
        <end position="235"/>
    </location>
</feature>
<dbReference type="Gene3D" id="3.30.70.270">
    <property type="match status" value="1"/>
</dbReference>
<dbReference type="eggNOG" id="KOG2094">
    <property type="taxonomic scope" value="Eukaryota"/>
</dbReference>
<sequence>MSMERHQHESVNNPKCGNDIGATVSHPVEEKFSNDTRTHTVSAHRDEISQQRRDGTSDDGVIVDTVQRDEITHRDKQDQVHRQKEGDKASMVRRLALNPNKAGMQGMDREKVNKTIYEMSKGSRFFNNQEERDATTQAKVQKMVQQLARYKADGTLHRKKLLESIENLVLKLEDERDLSRVIVHCDMDAYFASVEELDNPALKGIPMAVGGTQVRGEKCYAGIHRSATVSAIETGEGQLSAVPGGE</sequence>
<dbReference type="PANTHER" id="PTHR11076">
    <property type="entry name" value="DNA REPAIR POLYMERASE UMUC / TRANSFERASE FAMILY MEMBER"/>
    <property type="match status" value="1"/>
</dbReference>